<evidence type="ECO:0000256" key="1">
    <source>
        <dbReference type="SAM" id="MobiDB-lite"/>
    </source>
</evidence>
<proteinExistence type="predicted"/>
<sequence>MARKRKHSSSTIPKPSDRDGSVHQAATQVKKPKTQSKPIHTQDQSLFFRFPQEIRDMIYNEIFIFPETVHIAWVGGRKRKFRSFLCKLPMEDQLEYDRTHPLPCICCKNHSACSPRAWRQTFNVRSVPTPAERQKFRAMAMLQSCRRVYSDAIEMLYAKNSFYISNPRTALELPEYMPQSCLSLFRHLAVESPRWGEPMAPRTIGRWKEVVDALELFDGLETLWIILRPAFGLADEVEDLMEPVKGAGLAVRPRITKDAVIKMTPFDPLRRETCPRHPRDVKSKKGHNS</sequence>
<reference evidence="4" key="1">
    <citation type="journal article" date="2017" name="Genome Biol.">
        <title>Comparative genomics reveals high biological diversity and specific adaptations in the industrially and medically important fungal genus Aspergillus.</title>
        <authorList>
            <person name="de Vries R.P."/>
            <person name="Riley R."/>
            <person name="Wiebenga A."/>
            <person name="Aguilar-Osorio G."/>
            <person name="Amillis S."/>
            <person name="Uchima C.A."/>
            <person name="Anderluh G."/>
            <person name="Asadollahi M."/>
            <person name="Askin M."/>
            <person name="Barry K."/>
            <person name="Battaglia E."/>
            <person name="Bayram O."/>
            <person name="Benocci T."/>
            <person name="Braus-Stromeyer S.A."/>
            <person name="Caldana C."/>
            <person name="Canovas D."/>
            <person name="Cerqueira G.C."/>
            <person name="Chen F."/>
            <person name="Chen W."/>
            <person name="Choi C."/>
            <person name="Clum A."/>
            <person name="Dos Santos R.A."/>
            <person name="Damasio A.R."/>
            <person name="Diallinas G."/>
            <person name="Emri T."/>
            <person name="Fekete E."/>
            <person name="Flipphi M."/>
            <person name="Freyberg S."/>
            <person name="Gallo A."/>
            <person name="Gournas C."/>
            <person name="Habgood R."/>
            <person name="Hainaut M."/>
            <person name="Harispe M.L."/>
            <person name="Henrissat B."/>
            <person name="Hilden K.S."/>
            <person name="Hope R."/>
            <person name="Hossain A."/>
            <person name="Karabika E."/>
            <person name="Karaffa L."/>
            <person name="Karanyi Z."/>
            <person name="Krasevec N."/>
            <person name="Kuo A."/>
            <person name="Kusch H."/>
            <person name="LaButti K."/>
            <person name="Lagendijk E.L."/>
            <person name="Lapidus A."/>
            <person name="Levasseur A."/>
            <person name="Lindquist E."/>
            <person name="Lipzen A."/>
            <person name="Logrieco A.F."/>
            <person name="MacCabe A."/>
            <person name="Maekelae M.R."/>
            <person name="Malavazi I."/>
            <person name="Melin P."/>
            <person name="Meyer V."/>
            <person name="Mielnichuk N."/>
            <person name="Miskei M."/>
            <person name="Molnar A.P."/>
            <person name="Mule G."/>
            <person name="Ngan C.Y."/>
            <person name="Orejas M."/>
            <person name="Orosz E."/>
            <person name="Ouedraogo J.P."/>
            <person name="Overkamp K.M."/>
            <person name="Park H.-S."/>
            <person name="Perrone G."/>
            <person name="Piumi F."/>
            <person name="Punt P.J."/>
            <person name="Ram A.F."/>
            <person name="Ramon A."/>
            <person name="Rauscher S."/>
            <person name="Record E."/>
            <person name="Riano-Pachon D.M."/>
            <person name="Robert V."/>
            <person name="Roehrig J."/>
            <person name="Ruller R."/>
            <person name="Salamov A."/>
            <person name="Salih N.S."/>
            <person name="Samson R.A."/>
            <person name="Sandor E."/>
            <person name="Sanguinetti M."/>
            <person name="Schuetze T."/>
            <person name="Sepcic K."/>
            <person name="Shelest E."/>
            <person name="Sherlock G."/>
            <person name="Sophianopoulou V."/>
            <person name="Squina F.M."/>
            <person name="Sun H."/>
            <person name="Susca A."/>
            <person name="Todd R.B."/>
            <person name="Tsang A."/>
            <person name="Unkles S.E."/>
            <person name="van de Wiele N."/>
            <person name="van Rossen-Uffink D."/>
            <person name="Oliveira J.V."/>
            <person name="Vesth T.C."/>
            <person name="Visser J."/>
            <person name="Yu J.-H."/>
            <person name="Zhou M."/>
            <person name="Andersen M.R."/>
            <person name="Archer D.B."/>
            <person name="Baker S.E."/>
            <person name="Benoit I."/>
            <person name="Brakhage A.A."/>
            <person name="Braus G.H."/>
            <person name="Fischer R."/>
            <person name="Frisvad J.C."/>
            <person name="Goldman G.H."/>
            <person name="Houbraken J."/>
            <person name="Oakley B."/>
            <person name="Pocsi I."/>
            <person name="Scazzocchio C."/>
            <person name="Seiboth B."/>
            <person name="vanKuyk P.A."/>
            <person name="Wortman J."/>
            <person name="Dyer P.S."/>
            <person name="Grigoriev I.V."/>
        </authorList>
    </citation>
    <scope>NUCLEOTIDE SEQUENCE [LARGE SCALE GENOMIC DNA]</scope>
    <source>
        <strain evidence="4">CBS 593.65</strain>
    </source>
</reference>
<dbReference type="VEuPathDB" id="FungiDB:ASPSYDRAFT_27300"/>
<gene>
    <name evidence="3" type="ORF">ASPSYDRAFT_27300</name>
</gene>
<dbReference type="RefSeq" id="XP_040709163.1">
    <property type="nucleotide sequence ID" value="XM_040844383.1"/>
</dbReference>
<feature type="region of interest" description="Disordered" evidence="1">
    <location>
        <begin position="1"/>
        <end position="39"/>
    </location>
</feature>
<dbReference type="Proteomes" id="UP000184356">
    <property type="component" value="Unassembled WGS sequence"/>
</dbReference>
<evidence type="ECO:0000313" key="3">
    <source>
        <dbReference type="EMBL" id="OJJ65357.1"/>
    </source>
</evidence>
<dbReference type="EMBL" id="KV878582">
    <property type="protein sequence ID" value="OJJ65357.1"/>
    <property type="molecule type" value="Genomic_DNA"/>
</dbReference>
<feature type="region of interest" description="Disordered" evidence="1">
    <location>
        <begin position="269"/>
        <end position="289"/>
    </location>
</feature>
<protein>
    <recommendedName>
        <fullName evidence="2">DUF7730 domain-containing protein</fullName>
    </recommendedName>
</protein>
<dbReference type="OrthoDB" id="4757095at2759"/>
<accession>A0A1L9U0Z9</accession>
<evidence type="ECO:0000313" key="4">
    <source>
        <dbReference type="Proteomes" id="UP000184356"/>
    </source>
</evidence>
<dbReference type="AlphaFoldDB" id="A0A1L9U0Z9"/>
<dbReference type="PANTHER" id="PTHR38790">
    <property type="entry name" value="2EXR DOMAIN-CONTAINING PROTEIN-RELATED"/>
    <property type="match status" value="1"/>
</dbReference>
<evidence type="ECO:0000259" key="2">
    <source>
        <dbReference type="Pfam" id="PF24864"/>
    </source>
</evidence>
<feature type="domain" description="DUF7730" evidence="2">
    <location>
        <begin position="40"/>
        <end position="246"/>
    </location>
</feature>
<name>A0A1L9U0Z9_9EURO</name>
<dbReference type="InterPro" id="IPR056632">
    <property type="entry name" value="DUF7730"/>
</dbReference>
<organism evidence="3 4">
    <name type="scientific">Aspergillus sydowii CBS 593.65</name>
    <dbReference type="NCBI Taxonomy" id="1036612"/>
    <lineage>
        <taxon>Eukaryota</taxon>
        <taxon>Fungi</taxon>
        <taxon>Dikarya</taxon>
        <taxon>Ascomycota</taxon>
        <taxon>Pezizomycotina</taxon>
        <taxon>Eurotiomycetes</taxon>
        <taxon>Eurotiomycetidae</taxon>
        <taxon>Eurotiales</taxon>
        <taxon>Aspergillaceae</taxon>
        <taxon>Aspergillus</taxon>
        <taxon>Aspergillus subgen. Nidulantes</taxon>
    </lineage>
</organism>
<keyword evidence="4" id="KW-1185">Reference proteome</keyword>
<feature type="compositionally biased region" description="Basic and acidic residues" evidence="1">
    <location>
        <begin position="269"/>
        <end position="283"/>
    </location>
</feature>
<dbReference type="STRING" id="1036612.A0A1L9U0Z9"/>
<dbReference type="GeneID" id="63760456"/>
<dbReference type="Pfam" id="PF24864">
    <property type="entry name" value="DUF7730"/>
    <property type="match status" value="1"/>
</dbReference>